<comment type="caution">
    <text evidence="1">The sequence shown here is derived from an EMBL/GenBank/DDBJ whole genome shotgun (WGS) entry which is preliminary data.</text>
</comment>
<evidence type="ECO:0000313" key="2">
    <source>
        <dbReference type="Proteomes" id="UP000023152"/>
    </source>
</evidence>
<dbReference type="AlphaFoldDB" id="X6N8R5"/>
<sequence length="127" mass="14866">MLQLNDAKLHELLKLIADDAIPKKVSQVSTIGFEFAFCGYFFCNFLNVTTANVCEIKLSFTKRVKIKKFLKFYTFCSKMFLLQKSAIFLQIANPLKKIKNFQNIVIQQKKKCAFLVFDLYLYLKELK</sequence>
<dbReference type="Proteomes" id="UP000023152">
    <property type="component" value="Unassembled WGS sequence"/>
</dbReference>
<keyword evidence="2" id="KW-1185">Reference proteome</keyword>
<proteinExistence type="predicted"/>
<gene>
    <name evidence="1" type="ORF">RFI_14787</name>
</gene>
<dbReference type="EMBL" id="ASPP01010758">
    <property type="protein sequence ID" value="ETO22411.1"/>
    <property type="molecule type" value="Genomic_DNA"/>
</dbReference>
<organism evidence="1 2">
    <name type="scientific">Reticulomyxa filosa</name>
    <dbReference type="NCBI Taxonomy" id="46433"/>
    <lineage>
        <taxon>Eukaryota</taxon>
        <taxon>Sar</taxon>
        <taxon>Rhizaria</taxon>
        <taxon>Retaria</taxon>
        <taxon>Foraminifera</taxon>
        <taxon>Monothalamids</taxon>
        <taxon>Reticulomyxidae</taxon>
        <taxon>Reticulomyxa</taxon>
    </lineage>
</organism>
<name>X6N8R5_RETFI</name>
<accession>X6N8R5</accession>
<evidence type="ECO:0000313" key="1">
    <source>
        <dbReference type="EMBL" id="ETO22411.1"/>
    </source>
</evidence>
<protein>
    <submittedName>
        <fullName evidence="1">Uncharacterized protein</fullName>
    </submittedName>
</protein>
<reference evidence="1 2" key="1">
    <citation type="journal article" date="2013" name="Curr. Biol.">
        <title>The Genome of the Foraminiferan Reticulomyxa filosa.</title>
        <authorList>
            <person name="Glockner G."/>
            <person name="Hulsmann N."/>
            <person name="Schleicher M."/>
            <person name="Noegel A.A."/>
            <person name="Eichinger L."/>
            <person name="Gallinger C."/>
            <person name="Pawlowski J."/>
            <person name="Sierra R."/>
            <person name="Euteneuer U."/>
            <person name="Pillet L."/>
            <person name="Moustafa A."/>
            <person name="Platzer M."/>
            <person name="Groth M."/>
            <person name="Szafranski K."/>
            <person name="Schliwa M."/>
        </authorList>
    </citation>
    <scope>NUCLEOTIDE SEQUENCE [LARGE SCALE GENOMIC DNA]</scope>
</reference>